<dbReference type="PANTHER" id="PTHR35530:SF1">
    <property type="entry name" value="2-HYDROXYMUCONATE TAUTOMERASE"/>
    <property type="match status" value="1"/>
</dbReference>
<evidence type="ECO:0000313" key="5">
    <source>
        <dbReference type="Proteomes" id="UP000258016"/>
    </source>
</evidence>
<dbReference type="SUPFAM" id="SSF55331">
    <property type="entry name" value="Tautomerase/MIF"/>
    <property type="match status" value="1"/>
</dbReference>
<protein>
    <submittedName>
        <fullName evidence="4">4-oxalocrotonate tautomerase</fullName>
    </submittedName>
</protein>
<gene>
    <name evidence="4" type="ORF">B5J99_01320</name>
</gene>
<proteinExistence type="inferred from homology"/>
<dbReference type="Proteomes" id="UP000258016">
    <property type="component" value="Chromosome"/>
</dbReference>
<reference evidence="4 5" key="1">
    <citation type="submission" date="2017-03" db="EMBL/GenBank/DDBJ databases">
        <title>Complete genome sequence of Blastomonas fulva degrading microcsystin LR.</title>
        <authorList>
            <person name="Lee H.-g."/>
            <person name="Jin L."/>
            <person name="oh H.-M."/>
        </authorList>
    </citation>
    <scope>NUCLEOTIDE SEQUENCE [LARGE SCALE GENOMIC DNA]</scope>
    <source>
        <strain evidence="4 5">T2</strain>
    </source>
</reference>
<dbReference type="GeneID" id="303484211"/>
<accession>A0ABN5B405</accession>
<dbReference type="Gene3D" id="3.30.429.10">
    <property type="entry name" value="Macrophage Migration Inhibitory Factor"/>
    <property type="match status" value="1"/>
</dbReference>
<comment type="similarity">
    <text evidence="1">Belongs to the 4-oxalocrotonate tautomerase family.</text>
</comment>
<keyword evidence="2" id="KW-0413">Isomerase</keyword>
<sequence length="74" mass="7955">MPLVTIEVIRDVFTSDQKTALIEKVTDAMVAVEGEALRPVTWVRIVEIEQGNWAIGGQCLSAADVQAMTIAAPS</sequence>
<dbReference type="Pfam" id="PF01361">
    <property type="entry name" value="Tautomerase"/>
    <property type="match status" value="1"/>
</dbReference>
<keyword evidence="5" id="KW-1185">Reference proteome</keyword>
<dbReference type="PANTHER" id="PTHR35530">
    <property type="entry name" value="TAUTOMERASE-RELATED"/>
    <property type="match status" value="1"/>
</dbReference>
<organism evidence="4 5">
    <name type="scientific">Blastomonas fulva</name>
    <dbReference type="NCBI Taxonomy" id="1550728"/>
    <lineage>
        <taxon>Bacteria</taxon>
        <taxon>Pseudomonadati</taxon>
        <taxon>Pseudomonadota</taxon>
        <taxon>Alphaproteobacteria</taxon>
        <taxon>Sphingomonadales</taxon>
        <taxon>Sphingomonadaceae</taxon>
        <taxon>Blastomonas</taxon>
    </lineage>
</organism>
<dbReference type="RefSeq" id="WP_117351229.1">
    <property type="nucleotide sequence ID" value="NZ_CP020083.1"/>
</dbReference>
<feature type="domain" description="4-oxalocrotonate tautomerase-like" evidence="3">
    <location>
        <begin position="2"/>
        <end position="62"/>
    </location>
</feature>
<evidence type="ECO:0000259" key="3">
    <source>
        <dbReference type="Pfam" id="PF01361"/>
    </source>
</evidence>
<evidence type="ECO:0000256" key="2">
    <source>
        <dbReference type="ARBA" id="ARBA00023235"/>
    </source>
</evidence>
<evidence type="ECO:0000256" key="1">
    <source>
        <dbReference type="ARBA" id="ARBA00006723"/>
    </source>
</evidence>
<dbReference type="EMBL" id="CP020083">
    <property type="protein sequence ID" value="ASR50279.1"/>
    <property type="molecule type" value="Genomic_DNA"/>
</dbReference>
<evidence type="ECO:0000313" key="4">
    <source>
        <dbReference type="EMBL" id="ASR50279.1"/>
    </source>
</evidence>
<dbReference type="InterPro" id="IPR004370">
    <property type="entry name" value="4-OT-like_dom"/>
</dbReference>
<name>A0ABN5B405_9SPHN</name>
<dbReference type="InterPro" id="IPR014347">
    <property type="entry name" value="Tautomerase/MIF_sf"/>
</dbReference>